<feature type="region of interest" description="Disordered" evidence="1">
    <location>
        <begin position="1"/>
        <end position="50"/>
    </location>
</feature>
<comment type="caution">
    <text evidence="2">The sequence shown here is derived from an EMBL/GenBank/DDBJ whole genome shotgun (WGS) entry which is preliminary data.</text>
</comment>
<feature type="compositionally biased region" description="Basic and acidic residues" evidence="1">
    <location>
        <begin position="13"/>
        <end position="25"/>
    </location>
</feature>
<organism evidence="2 3">
    <name type="scientific">Pleurodeles waltl</name>
    <name type="common">Iberian ribbed newt</name>
    <dbReference type="NCBI Taxonomy" id="8319"/>
    <lineage>
        <taxon>Eukaryota</taxon>
        <taxon>Metazoa</taxon>
        <taxon>Chordata</taxon>
        <taxon>Craniata</taxon>
        <taxon>Vertebrata</taxon>
        <taxon>Euteleostomi</taxon>
        <taxon>Amphibia</taxon>
        <taxon>Batrachia</taxon>
        <taxon>Caudata</taxon>
        <taxon>Salamandroidea</taxon>
        <taxon>Salamandridae</taxon>
        <taxon>Pleurodelinae</taxon>
        <taxon>Pleurodeles</taxon>
    </lineage>
</organism>
<feature type="compositionally biased region" description="Polar residues" evidence="1">
    <location>
        <begin position="37"/>
        <end position="46"/>
    </location>
</feature>
<dbReference type="AlphaFoldDB" id="A0AAV7RGN7"/>
<gene>
    <name evidence="2" type="ORF">NDU88_003401</name>
</gene>
<proteinExistence type="predicted"/>
<accession>A0AAV7RGN7</accession>
<name>A0AAV7RGN7_PLEWA</name>
<evidence type="ECO:0000256" key="1">
    <source>
        <dbReference type="SAM" id="MobiDB-lite"/>
    </source>
</evidence>
<keyword evidence="3" id="KW-1185">Reference proteome</keyword>
<dbReference type="Proteomes" id="UP001066276">
    <property type="component" value="Chromosome 5"/>
</dbReference>
<dbReference type="EMBL" id="JANPWB010000009">
    <property type="protein sequence ID" value="KAJ1150611.1"/>
    <property type="molecule type" value="Genomic_DNA"/>
</dbReference>
<protein>
    <submittedName>
        <fullName evidence="2">Uncharacterized protein</fullName>
    </submittedName>
</protein>
<evidence type="ECO:0000313" key="2">
    <source>
        <dbReference type="EMBL" id="KAJ1150611.1"/>
    </source>
</evidence>
<sequence length="76" mass="8644">MLESIVAPPNTPEHPHTKPKPEKLDQRKRREGKQKAQRTSIRQPSTAKARRQCLNKTAALKQTLAKEIGLPPEDRI</sequence>
<reference evidence="2" key="1">
    <citation type="journal article" date="2022" name="bioRxiv">
        <title>Sequencing and chromosome-scale assembly of the giantPleurodeles waltlgenome.</title>
        <authorList>
            <person name="Brown T."/>
            <person name="Elewa A."/>
            <person name="Iarovenko S."/>
            <person name="Subramanian E."/>
            <person name="Araus A.J."/>
            <person name="Petzold A."/>
            <person name="Susuki M."/>
            <person name="Suzuki K.-i.T."/>
            <person name="Hayashi T."/>
            <person name="Toyoda A."/>
            <person name="Oliveira C."/>
            <person name="Osipova E."/>
            <person name="Leigh N.D."/>
            <person name="Simon A."/>
            <person name="Yun M.H."/>
        </authorList>
    </citation>
    <scope>NUCLEOTIDE SEQUENCE</scope>
    <source>
        <strain evidence="2">20211129_DDA</strain>
        <tissue evidence="2">Liver</tissue>
    </source>
</reference>
<feature type="compositionally biased region" description="Basic residues" evidence="1">
    <location>
        <begin position="26"/>
        <end position="36"/>
    </location>
</feature>
<evidence type="ECO:0000313" key="3">
    <source>
        <dbReference type="Proteomes" id="UP001066276"/>
    </source>
</evidence>